<dbReference type="PANTHER" id="PTHR33175">
    <property type="entry name" value="DNA-BINDING PROTEIN HU"/>
    <property type="match status" value="1"/>
</dbReference>
<dbReference type="NCBIfam" id="NF001401">
    <property type="entry name" value="PRK00285.1"/>
    <property type="match status" value="1"/>
</dbReference>
<dbReference type="OMA" id="QERISCQ"/>
<keyword evidence="4" id="KW-0805">Transcription regulation</keyword>
<dbReference type="CDD" id="cd13835">
    <property type="entry name" value="IHF_A"/>
    <property type="match status" value="1"/>
</dbReference>
<evidence type="ECO:0000256" key="4">
    <source>
        <dbReference type="ARBA" id="ARBA00023015"/>
    </source>
</evidence>
<evidence type="ECO:0000256" key="1">
    <source>
        <dbReference type="ARBA" id="ARBA00010529"/>
    </source>
</evidence>
<dbReference type="InterPro" id="IPR005684">
    <property type="entry name" value="IHF_alpha"/>
</dbReference>
<dbReference type="GO" id="GO:0006417">
    <property type="term" value="P:regulation of translation"/>
    <property type="evidence" value="ECO:0007669"/>
    <property type="project" value="UniProtKB-KW"/>
</dbReference>
<dbReference type="EMBL" id="CP017606">
    <property type="protein sequence ID" value="ATW29436.1"/>
    <property type="molecule type" value="Genomic_DNA"/>
</dbReference>
<dbReference type="Pfam" id="PF00216">
    <property type="entry name" value="Bac_DNA_binding"/>
    <property type="match status" value="1"/>
</dbReference>
<evidence type="ECO:0000256" key="2">
    <source>
        <dbReference type="ARBA" id="ARBA00018329"/>
    </source>
</evidence>
<evidence type="ECO:0000256" key="5">
    <source>
        <dbReference type="ARBA" id="ARBA00023125"/>
    </source>
</evidence>
<dbReference type="GeneID" id="66261417"/>
<proteinExistence type="inferred from homology"/>
<keyword evidence="3" id="KW-0810">Translation regulation</keyword>
<keyword evidence="6" id="KW-0804">Transcription</keyword>
<dbReference type="GO" id="GO:0009893">
    <property type="term" value="P:positive regulation of metabolic process"/>
    <property type="evidence" value="ECO:0007669"/>
    <property type="project" value="UniProtKB-ARBA"/>
</dbReference>
<dbReference type="SUPFAM" id="SSF47729">
    <property type="entry name" value="IHF-like DNA-binding proteins"/>
    <property type="match status" value="1"/>
</dbReference>
<reference evidence="9" key="2">
    <citation type="submission" date="2017-08" db="EMBL/GenBank/DDBJ databases">
        <title>Genome sequence of Candidatus Hamiltonella defensa from Acyrthosiphon pisum strain MI47.</title>
        <authorList>
            <person name="Patel V.A."/>
            <person name="Chevignon G."/>
            <person name="Russell J.A."/>
            <person name="Oliver K.M."/>
        </authorList>
    </citation>
    <scope>NUCLEOTIDE SEQUENCE</scope>
    <source>
        <strain evidence="9">MI47</strain>
    </source>
</reference>
<keyword evidence="7" id="KW-0233">DNA recombination</keyword>
<dbReference type="InterPro" id="IPR020816">
    <property type="entry name" value="Histone-like_DNA-bd_CS"/>
</dbReference>
<name>A0A2D3T0W0_9ENTR</name>
<dbReference type="AlphaFoldDB" id="A0A2D3T0W0"/>
<dbReference type="Proteomes" id="UP000792865">
    <property type="component" value="Chromosome"/>
</dbReference>
<dbReference type="GO" id="GO:0003677">
    <property type="term" value="F:DNA binding"/>
    <property type="evidence" value="ECO:0007669"/>
    <property type="project" value="UniProtKB-KW"/>
</dbReference>
<reference evidence="11" key="3">
    <citation type="submission" date="2017-11" db="EMBL/GenBank/DDBJ databases">
        <title>PacBio sequencing of new strain of the secondary endosymbiont Candidatus Hamiltonella defensa.</title>
        <authorList>
            <person name="Strand M.R."/>
            <person name="Oliver K."/>
        </authorList>
    </citation>
    <scope>NUCLEOTIDE SEQUENCE [LARGE SCALE GENOMIC DNA]</scope>
    <source>
        <strain evidence="11">A2C</strain>
    </source>
</reference>
<protein>
    <recommendedName>
        <fullName evidence="2">Integration host factor subunit alpha</fullName>
    </recommendedName>
</protein>
<accession>A0A2D3T0W0</accession>
<evidence type="ECO:0000313" key="11">
    <source>
        <dbReference type="Proteomes" id="UP000230008"/>
    </source>
</evidence>
<dbReference type="PRINTS" id="PR01727">
    <property type="entry name" value="DNABINDINGHU"/>
</dbReference>
<dbReference type="EMBL" id="CP022932">
    <property type="protein sequence ID" value="ASV33585.1"/>
    <property type="molecule type" value="Genomic_DNA"/>
</dbReference>
<dbReference type="GO" id="GO:0006310">
    <property type="term" value="P:DNA recombination"/>
    <property type="evidence" value="ECO:0007669"/>
    <property type="project" value="UniProtKB-KW"/>
</dbReference>
<organism evidence="10 11">
    <name type="scientific">Candidatus Williamhamiltonella defendens</name>
    <dbReference type="NCBI Taxonomy" id="138072"/>
    <lineage>
        <taxon>Bacteria</taxon>
        <taxon>Pseudomonadati</taxon>
        <taxon>Pseudomonadota</taxon>
        <taxon>Gammaproteobacteria</taxon>
        <taxon>Enterobacterales</taxon>
        <taxon>Enterobacteriaceae</taxon>
        <taxon>aphid secondary symbionts</taxon>
        <taxon>Candidatus Williamhamiltonella</taxon>
    </lineage>
</organism>
<keyword evidence="5" id="KW-0238">DNA-binding</keyword>
<reference evidence="10" key="4">
    <citation type="journal article" date="2018" name="Genome Biol. Evol.">
        <title>Culture-Facilitated Comparative Genomics of the Facultative Symbiont Hamiltonella defensa.</title>
        <authorList>
            <person name="Chevignon G."/>
            <person name="Boyd B.M."/>
            <person name="Brandt J.W."/>
            <person name="Oliver K.M."/>
            <person name="Strand M.R."/>
        </authorList>
    </citation>
    <scope>NUCLEOTIDE SEQUENCE</scope>
    <source>
        <strain evidence="10">A2C</strain>
    </source>
</reference>
<dbReference type="SMART" id="SM00411">
    <property type="entry name" value="BHL"/>
    <property type="match status" value="1"/>
</dbReference>
<sequence length="107" mass="12216">MTITKADILDDVSEKFGLEPKESKDLLELFFEEIRCILGDEECSELKFSGFGNFNLRDKKARPGRNPKTGEDVLIKKRRVVTFHAGLKLKTLIENGNEKCSKLKNNQ</sequence>
<dbReference type="InterPro" id="IPR010992">
    <property type="entry name" value="IHF-like_DNA-bd_dom_sf"/>
</dbReference>
<dbReference type="PROSITE" id="PS00045">
    <property type="entry name" value="HISTONE_LIKE"/>
    <property type="match status" value="1"/>
</dbReference>
<evidence type="ECO:0000313" key="10">
    <source>
        <dbReference type="EMBL" id="ATW29436.1"/>
    </source>
</evidence>
<evidence type="ECO:0000256" key="8">
    <source>
        <dbReference type="RuleBase" id="RU003939"/>
    </source>
</evidence>
<dbReference type="RefSeq" id="WP_015874190.1">
    <property type="nucleotide sequence ID" value="NZ_CADIJH010000001.1"/>
</dbReference>
<dbReference type="GO" id="GO:0006355">
    <property type="term" value="P:regulation of DNA-templated transcription"/>
    <property type="evidence" value="ECO:0007669"/>
    <property type="project" value="InterPro"/>
</dbReference>
<comment type="similarity">
    <text evidence="1 8">Belongs to the bacterial histone-like protein family.</text>
</comment>
<dbReference type="GO" id="GO:0005829">
    <property type="term" value="C:cytosol"/>
    <property type="evidence" value="ECO:0007669"/>
    <property type="project" value="TreeGrafter"/>
</dbReference>
<gene>
    <name evidence="10" type="ORF">BJP41_02720</name>
    <name evidence="9" type="ORF">CJJ18_05620</name>
</gene>
<dbReference type="Proteomes" id="UP000230008">
    <property type="component" value="Chromosome"/>
</dbReference>
<dbReference type="Gene3D" id="4.10.520.10">
    <property type="entry name" value="IHF-like DNA-binding proteins"/>
    <property type="match status" value="1"/>
</dbReference>
<evidence type="ECO:0000256" key="3">
    <source>
        <dbReference type="ARBA" id="ARBA00022845"/>
    </source>
</evidence>
<evidence type="ECO:0000256" key="7">
    <source>
        <dbReference type="ARBA" id="ARBA00023172"/>
    </source>
</evidence>
<dbReference type="PANTHER" id="PTHR33175:SF2">
    <property type="entry name" value="INTEGRATION HOST FACTOR SUBUNIT ALPHA"/>
    <property type="match status" value="1"/>
</dbReference>
<evidence type="ECO:0000313" key="9">
    <source>
        <dbReference type="EMBL" id="ASV33585.1"/>
    </source>
</evidence>
<evidence type="ECO:0000256" key="6">
    <source>
        <dbReference type="ARBA" id="ARBA00023163"/>
    </source>
</evidence>
<dbReference type="GO" id="GO:0030527">
    <property type="term" value="F:structural constituent of chromatin"/>
    <property type="evidence" value="ECO:0007669"/>
    <property type="project" value="InterPro"/>
</dbReference>
<reference evidence="11" key="1">
    <citation type="submission" date="2016-10" db="EMBL/GenBank/DDBJ databases">
        <authorList>
            <person name="Chevignon G."/>
        </authorList>
    </citation>
    <scope>NUCLEOTIDE SEQUENCE [LARGE SCALE GENOMIC DNA]</scope>
    <source>
        <strain evidence="11">A2C</strain>
    </source>
</reference>
<dbReference type="InterPro" id="IPR000119">
    <property type="entry name" value="Hist_DNA-bd"/>
</dbReference>